<dbReference type="Gene3D" id="3.30.565.10">
    <property type="entry name" value="Histidine kinase-like ATPase, C-terminal domain"/>
    <property type="match status" value="1"/>
</dbReference>
<evidence type="ECO:0000256" key="2">
    <source>
        <dbReference type="ARBA" id="ARBA00012438"/>
    </source>
</evidence>
<evidence type="ECO:0000256" key="5">
    <source>
        <dbReference type="ARBA" id="ARBA00022777"/>
    </source>
</evidence>
<sequence length="758" mass="87511">MNTSRVFIGLATIFILLAFASYKYGETKEIRFNETIILNDAKNAFEKDVMFRKWIAMHGGVYVPITEKTTPNRYLKDIPYRDINTTDGMQLTLMNPAYALRQFMDEFKGSYGEKGKITGLKLINPNNAPDKFEKKALLRFQDTNSSKEYYEKIVESSGKENFRYIKALTIEKSCLKCHAKQGYKIGESKGAISITIPLERYDNFLDKSLSYLKMIHILTLLFGILFLYLTYLYLKKSQHKEDKLSRQVNEVYSIFNSGNIVLFRWNNDEHWSIDYVSQNVFGLLGYTKDEFMSGKIAYASLIDSRDIAQVTQEVTDASRDKIVNFAHKPYRVKTKSGDTLWVNDSSQILRDKDGNIEYYVGYIQNATQMKQYELDIQNEKERFQLAIDGSNDGLWDWNPQTNEIWYSPRWKSMLGCSDDELENTLDEWIKRIHPDDIEDTFDAIQNHIDGKTEVYESEYRLKGKNGKWVWILDRGKVLTDSGGIAQRFVGFHTDITHKKNQEEILQLKIKEALEENTRQLQTLQQQSKMASMGEMIGAIAHQWRQPLNELGLSIQNLKYDYRAGVVDKDFIDEFIEYNKKTIMFMSNTIDDFRSFFRVDKEKKRFNVLETTQSVVSMLSAQLNSLNITTNIEGDSFDHIGYQSEYQQVILNIVNNAKDALVDNNIKNPTINISITRCSNPNIDKQTCQVTISDNAGGVAEDIIDRIFEPYFTTKEQGRGTGIGLYMSKMIIEENMGGKLTVENRDGGASFTIIFKDKI</sequence>
<dbReference type="Pfam" id="PF02518">
    <property type="entry name" value="HATPase_c"/>
    <property type="match status" value="1"/>
</dbReference>
<feature type="domain" description="Histidine kinase" evidence="8">
    <location>
        <begin position="538"/>
        <end position="758"/>
    </location>
</feature>
<dbReference type="SUPFAM" id="SSF55785">
    <property type="entry name" value="PYP-like sensor domain (PAS domain)"/>
    <property type="match status" value="2"/>
</dbReference>
<feature type="coiled-coil region" evidence="6">
    <location>
        <begin position="495"/>
        <end position="526"/>
    </location>
</feature>
<name>A0A1W1C273_9ZZZZ</name>
<dbReference type="EMBL" id="FPHC01000055">
    <property type="protein sequence ID" value="SFV59899.1"/>
    <property type="molecule type" value="Genomic_DNA"/>
</dbReference>
<dbReference type="SMART" id="SM00091">
    <property type="entry name" value="PAS"/>
    <property type="match status" value="2"/>
</dbReference>
<evidence type="ECO:0000259" key="10">
    <source>
        <dbReference type="PROSITE" id="PS50113"/>
    </source>
</evidence>
<evidence type="ECO:0000256" key="6">
    <source>
        <dbReference type="SAM" id="Coils"/>
    </source>
</evidence>
<dbReference type="PRINTS" id="PR00344">
    <property type="entry name" value="BCTRLSENSOR"/>
</dbReference>
<feature type="domain" description="PAS" evidence="9">
    <location>
        <begin position="247"/>
        <end position="321"/>
    </location>
</feature>
<dbReference type="Gene3D" id="3.30.450.20">
    <property type="entry name" value="PAS domain"/>
    <property type="match status" value="2"/>
</dbReference>
<feature type="transmembrane region" description="Helical" evidence="7">
    <location>
        <begin position="214"/>
        <end position="234"/>
    </location>
</feature>
<dbReference type="Gene3D" id="1.10.287.130">
    <property type="match status" value="1"/>
</dbReference>
<dbReference type="SMART" id="SM00387">
    <property type="entry name" value="HATPase_c"/>
    <property type="match status" value="1"/>
</dbReference>
<dbReference type="PANTHER" id="PTHR43304:SF1">
    <property type="entry name" value="PAC DOMAIN-CONTAINING PROTEIN"/>
    <property type="match status" value="1"/>
</dbReference>
<dbReference type="InterPro" id="IPR003594">
    <property type="entry name" value="HATPase_dom"/>
</dbReference>
<evidence type="ECO:0000256" key="1">
    <source>
        <dbReference type="ARBA" id="ARBA00000085"/>
    </source>
</evidence>
<organism evidence="11">
    <name type="scientific">hydrothermal vent metagenome</name>
    <dbReference type="NCBI Taxonomy" id="652676"/>
    <lineage>
        <taxon>unclassified sequences</taxon>
        <taxon>metagenomes</taxon>
        <taxon>ecological metagenomes</taxon>
    </lineage>
</organism>
<keyword evidence="7" id="KW-0812">Transmembrane</keyword>
<accession>A0A1W1C273</accession>
<keyword evidence="4" id="KW-0808">Transferase</keyword>
<dbReference type="SUPFAM" id="SSF55874">
    <property type="entry name" value="ATPase domain of HSP90 chaperone/DNA topoisomerase II/histidine kinase"/>
    <property type="match status" value="1"/>
</dbReference>
<dbReference type="SUPFAM" id="SSF47384">
    <property type="entry name" value="Homodimeric domain of signal transducing histidine kinase"/>
    <property type="match status" value="1"/>
</dbReference>
<dbReference type="InterPro" id="IPR021796">
    <property type="entry name" value="Tll0287-like_dom"/>
</dbReference>
<dbReference type="EC" id="2.7.13.3" evidence="2"/>
<dbReference type="Pfam" id="PF11845">
    <property type="entry name" value="Tll0287-like"/>
    <property type="match status" value="1"/>
</dbReference>
<dbReference type="InterPro" id="IPR036097">
    <property type="entry name" value="HisK_dim/P_sf"/>
</dbReference>
<dbReference type="PROSITE" id="PS50109">
    <property type="entry name" value="HIS_KIN"/>
    <property type="match status" value="1"/>
</dbReference>
<dbReference type="InterPro" id="IPR000700">
    <property type="entry name" value="PAS-assoc_C"/>
</dbReference>
<keyword evidence="5" id="KW-0418">Kinase</keyword>
<keyword evidence="3" id="KW-0597">Phosphoprotein</keyword>
<dbReference type="NCBIfam" id="TIGR00229">
    <property type="entry name" value="sensory_box"/>
    <property type="match status" value="2"/>
</dbReference>
<evidence type="ECO:0000256" key="4">
    <source>
        <dbReference type="ARBA" id="ARBA00022679"/>
    </source>
</evidence>
<dbReference type="InterPro" id="IPR013655">
    <property type="entry name" value="PAS_fold_3"/>
</dbReference>
<evidence type="ECO:0000313" key="11">
    <source>
        <dbReference type="EMBL" id="SFV59899.1"/>
    </source>
</evidence>
<dbReference type="PANTHER" id="PTHR43304">
    <property type="entry name" value="PHYTOCHROME-LIKE PROTEIN CPH1"/>
    <property type="match status" value="1"/>
</dbReference>
<dbReference type="SMART" id="SM00086">
    <property type="entry name" value="PAC"/>
    <property type="match status" value="2"/>
</dbReference>
<feature type="domain" description="PAC" evidence="10">
    <location>
        <begin position="326"/>
        <end position="378"/>
    </location>
</feature>
<dbReference type="InterPro" id="IPR036890">
    <property type="entry name" value="HATPase_C_sf"/>
</dbReference>
<proteinExistence type="predicted"/>
<dbReference type="CDD" id="cd00130">
    <property type="entry name" value="PAS"/>
    <property type="match status" value="2"/>
</dbReference>
<dbReference type="PROSITE" id="PS50112">
    <property type="entry name" value="PAS"/>
    <property type="match status" value="2"/>
</dbReference>
<evidence type="ECO:0000259" key="8">
    <source>
        <dbReference type="PROSITE" id="PS50109"/>
    </source>
</evidence>
<keyword evidence="6" id="KW-0175">Coiled coil</keyword>
<dbReference type="PROSITE" id="PS50113">
    <property type="entry name" value="PAC"/>
    <property type="match status" value="2"/>
</dbReference>
<evidence type="ECO:0000256" key="3">
    <source>
        <dbReference type="ARBA" id="ARBA00022553"/>
    </source>
</evidence>
<dbReference type="InterPro" id="IPR001610">
    <property type="entry name" value="PAC"/>
</dbReference>
<dbReference type="InterPro" id="IPR052162">
    <property type="entry name" value="Sensor_kinase/Photoreceptor"/>
</dbReference>
<evidence type="ECO:0000256" key="7">
    <source>
        <dbReference type="SAM" id="Phobius"/>
    </source>
</evidence>
<keyword evidence="7" id="KW-0472">Membrane</keyword>
<feature type="domain" description="PAS" evidence="9">
    <location>
        <begin position="379"/>
        <end position="451"/>
    </location>
</feature>
<reference evidence="11" key="1">
    <citation type="submission" date="2016-10" db="EMBL/GenBank/DDBJ databases">
        <authorList>
            <person name="de Groot N.N."/>
        </authorList>
    </citation>
    <scope>NUCLEOTIDE SEQUENCE</scope>
</reference>
<dbReference type="InterPro" id="IPR000014">
    <property type="entry name" value="PAS"/>
</dbReference>
<comment type="catalytic activity">
    <reaction evidence="1">
        <text>ATP + protein L-histidine = ADP + protein N-phospho-L-histidine.</text>
        <dbReference type="EC" id="2.7.13.3"/>
    </reaction>
</comment>
<gene>
    <name evidence="11" type="ORF">MNB_SV-6-1472</name>
</gene>
<dbReference type="GO" id="GO:0000155">
    <property type="term" value="F:phosphorelay sensor kinase activity"/>
    <property type="evidence" value="ECO:0007669"/>
    <property type="project" value="InterPro"/>
</dbReference>
<feature type="domain" description="PAC" evidence="10">
    <location>
        <begin position="455"/>
        <end position="507"/>
    </location>
</feature>
<protein>
    <recommendedName>
        <fullName evidence="2">histidine kinase</fullName>
        <ecNumber evidence="2">2.7.13.3</ecNumber>
    </recommendedName>
</protein>
<dbReference type="InterPro" id="IPR004358">
    <property type="entry name" value="Sig_transdc_His_kin-like_C"/>
</dbReference>
<dbReference type="InterPro" id="IPR035965">
    <property type="entry name" value="PAS-like_dom_sf"/>
</dbReference>
<evidence type="ECO:0000259" key="9">
    <source>
        <dbReference type="PROSITE" id="PS50112"/>
    </source>
</evidence>
<dbReference type="InterPro" id="IPR005467">
    <property type="entry name" value="His_kinase_dom"/>
</dbReference>
<dbReference type="Pfam" id="PF08447">
    <property type="entry name" value="PAS_3"/>
    <property type="match status" value="2"/>
</dbReference>
<dbReference type="AlphaFoldDB" id="A0A1W1C273"/>
<keyword evidence="7" id="KW-1133">Transmembrane helix</keyword>